<dbReference type="RefSeq" id="WP_093032874.1">
    <property type="nucleotide sequence ID" value="NZ_FNNZ01000012.1"/>
</dbReference>
<feature type="transmembrane region" description="Helical" evidence="1">
    <location>
        <begin position="181"/>
        <end position="199"/>
    </location>
</feature>
<evidence type="ECO:0000313" key="3">
    <source>
        <dbReference type="Proteomes" id="UP000198816"/>
    </source>
</evidence>
<feature type="transmembrane region" description="Helical" evidence="1">
    <location>
        <begin position="37"/>
        <end position="57"/>
    </location>
</feature>
<feature type="transmembrane region" description="Helical" evidence="1">
    <location>
        <begin position="443"/>
        <end position="462"/>
    </location>
</feature>
<feature type="transmembrane region" description="Helical" evidence="1">
    <location>
        <begin position="405"/>
        <end position="422"/>
    </location>
</feature>
<proteinExistence type="predicted"/>
<accession>A0A1H2Y3U4</accession>
<dbReference type="EMBL" id="FNNZ01000012">
    <property type="protein sequence ID" value="SDW99796.1"/>
    <property type="molecule type" value="Genomic_DNA"/>
</dbReference>
<dbReference type="Proteomes" id="UP000198816">
    <property type="component" value="Unassembled WGS sequence"/>
</dbReference>
<keyword evidence="1" id="KW-0472">Membrane</keyword>
<name>A0A1H2Y3U4_THIRO</name>
<sequence length="498" mass="53007">MTLSSPVRLLLTTVVLAAVGAGSVILALGLEGFTAKLSAPVLGLGAVGAFVASMLFFRPVVLLWLVTGFTLIVVGFSKYFLAGPAGVEWVSYGLAALMYLAAIAALIGGQTPLGSGNASSLVVSWLVAFVLVTLISWAMAPPGVRGLLVSLKGWAFFGGLWAFLALYPLSSSAIMAWLKGLLAIGLIQPVFAVYQWFVIGGQQRQAGLYFSPDSVTGTFGGKPDGGGLAPALGLFIVCGCLILVSFWRRSLISTRHVVMLSGVLLFPLALMEEKVLFFYIPVGLLVLYRDYIRERPVAFLFGSVLLAAALALLLSVYVALHWGEEEGRVQHMMGYSFAVEGGREDEGILTRTGAPVFWWRENSSAGLANLLFGYGIGASRTGGQSIGPVAEIYTPIFLDRTTLSGLLWDIGILGSVFFYGLLISGSIMGAKLASSPVLGPRELALAGGLTAIFPLFVMSSLYRNDIPSASPVMFMLMCAFGLLFWLHRKNLVKSNTTT</sequence>
<reference evidence="3" key="1">
    <citation type="submission" date="2016-10" db="EMBL/GenBank/DDBJ databases">
        <authorList>
            <person name="Varghese N."/>
            <person name="Submissions S."/>
        </authorList>
    </citation>
    <scope>NUCLEOTIDE SEQUENCE [LARGE SCALE GENOMIC DNA]</scope>
    <source>
        <strain evidence="3">DSM 217</strain>
    </source>
</reference>
<feature type="transmembrane region" description="Helical" evidence="1">
    <location>
        <begin position="121"/>
        <end position="139"/>
    </location>
</feature>
<dbReference type="STRING" id="1058.SAMN05421783_11229"/>
<feature type="transmembrane region" description="Helical" evidence="1">
    <location>
        <begin position="89"/>
        <end position="109"/>
    </location>
</feature>
<feature type="transmembrane region" description="Helical" evidence="1">
    <location>
        <begin position="62"/>
        <end position="83"/>
    </location>
</feature>
<keyword evidence="1" id="KW-1133">Transmembrane helix</keyword>
<protein>
    <recommendedName>
        <fullName evidence="4">O-Antigen ligase</fullName>
    </recommendedName>
</protein>
<feature type="transmembrane region" description="Helical" evidence="1">
    <location>
        <begin position="299"/>
        <end position="320"/>
    </location>
</feature>
<organism evidence="2 3">
    <name type="scientific">Thiocapsa roseopersicina</name>
    <dbReference type="NCBI Taxonomy" id="1058"/>
    <lineage>
        <taxon>Bacteria</taxon>
        <taxon>Pseudomonadati</taxon>
        <taxon>Pseudomonadota</taxon>
        <taxon>Gammaproteobacteria</taxon>
        <taxon>Chromatiales</taxon>
        <taxon>Chromatiaceae</taxon>
        <taxon>Thiocapsa</taxon>
    </lineage>
</organism>
<keyword evidence="1" id="KW-0812">Transmembrane</keyword>
<evidence type="ECO:0000313" key="2">
    <source>
        <dbReference type="EMBL" id="SDW99796.1"/>
    </source>
</evidence>
<keyword evidence="3" id="KW-1185">Reference proteome</keyword>
<dbReference type="AlphaFoldDB" id="A0A1H2Y3U4"/>
<feature type="transmembrane region" description="Helical" evidence="1">
    <location>
        <begin position="468"/>
        <end position="486"/>
    </location>
</feature>
<evidence type="ECO:0000256" key="1">
    <source>
        <dbReference type="SAM" id="Phobius"/>
    </source>
</evidence>
<dbReference type="OrthoDB" id="5767484at2"/>
<gene>
    <name evidence="2" type="ORF">SAMN05421783_11229</name>
</gene>
<feature type="transmembrane region" description="Helical" evidence="1">
    <location>
        <begin position="151"/>
        <end position="169"/>
    </location>
</feature>
<evidence type="ECO:0008006" key="4">
    <source>
        <dbReference type="Google" id="ProtNLM"/>
    </source>
</evidence>
<feature type="transmembrane region" description="Helical" evidence="1">
    <location>
        <begin position="228"/>
        <end position="247"/>
    </location>
</feature>